<comment type="caution">
    <text evidence="2">The sequence shown here is derived from an EMBL/GenBank/DDBJ whole genome shotgun (WGS) entry which is preliminary data.</text>
</comment>
<dbReference type="OrthoDB" id="9803333at2"/>
<dbReference type="PANTHER" id="PTHR42879">
    <property type="entry name" value="3-OXOACYL-(ACYL-CARRIER-PROTEIN) REDUCTASE"/>
    <property type="match status" value="1"/>
</dbReference>
<comment type="similarity">
    <text evidence="1">Belongs to the short-chain dehydrogenases/reductases (SDR) family.</text>
</comment>
<dbReference type="NCBIfam" id="NF047420">
    <property type="entry name" value="EF_P_mod_YmfI"/>
    <property type="match status" value="1"/>
</dbReference>
<dbReference type="EMBL" id="VDGH01000016">
    <property type="protein sequence ID" value="TQR08461.1"/>
    <property type="molecule type" value="Genomic_DNA"/>
</dbReference>
<dbReference type="InterPro" id="IPR050259">
    <property type="entry name" value="SDR"/>
</dbReference>
<gene>
    <name evidence="2" type="ORF">FG382_21170</name>
</gene>
<accession>A0A544STA6</accession>
<dbReference type="Gene3D" id="3.40.50.720">
    <property type="entry name" value="NAD(P)-binding Rossmann-like Domain"/>
    <property type="match status" value="1"/>
</dbReference>
<dbReference type="Pfam" id="PF13561">
    <property type="entry name" value="adh_short_C2"/>
    <property type="match status" value="1"/>
</dbReference>
<dbReference type="PANTHER" id="PTHR42879:SF2">
    <property type="entry name" value="3-OXOACYL-[ACYL-CARRIER-PROTEIN] REDUCTASE FABG"/>
    <property type="match status" value="1"/>
</dbReference>
<protein>
    <submittedName>
        <fullName evidence="2">SDR family oxidoreductase</fullName>
    </submittedName>
</protein>
<dbReference type="InterPro" id="IPR002347">
    <property type="entry name" value="SDR_fam"/>
</dbReference>
<dbReference type="Proteomes" id="UP000317316">
    <property type="component" value="Unassembled WGS sequence"/>
</dbReference>
<dbReference type="RefSeq" id="WP_142540845.1">
    <property type="nucleotide sequence ID" value="NZ_BMIE01000001.1"/>
</dbReference>
<organism evidence="2 3">
    <name type="scientific">Psychrobacillus lasiicapitis</name>
    <dbReference type="NCBI Taxonomy" id="1636719"/>
    <lineage>
        <taxon>Bacteria</taxon>
        <taxon>Bacillati</taxon>
        <taxon>Bacillota</taxon>
        <taxon>Bacilli</taxon>
        <taxon>Bacillales</taxon>
        <taxon>Bacillaceae</taxon>
        <taxon>Psychrobacillus</taxon>
    </lineage>
</organism>
<evidence type="ECO:0000313" key="3">
    <source>
        <dbReference type="Proteomes" id="UP000317316"/>
    </source>
</evidence>
<sequence length="243" mass="26887">MSKKFALVLGASGEIGDTICRNLAEAGWSLYLHYSSNKARISVLMDDLERLYPTQEFMLIQADMRKTSSIEKLANSIFSLHSIVFAHGHSLYKGLEETTLEDIRQLFLVHVEHPMFLLGKLTPKLRKHLHSSVIFVGSIWGETGASYEAAYSAAKGAQHAFVKAYAKEVAHSKITVNAVAPGFIDTKMNMHVENEARTLLLEEIPAGVFGTTQNVADAVVFLASEKANYITGQIIRINGGWYI</sequence>
<dbReference type="CDD" id="cd05233">
    <property type="entry name" value="SDR_c"/>
    <property type="match status" value="1"/>
</dbReference>
<dbReference type="AlphaFoldDB" id="A0A544STA6"/>
<dbReference type="SUPFAM" id="SSF51735">
    <property type="entry name" value="NAD(P)-binding Rossmann-fold domains"/>
    <property type="match status" value="1"/>
</dbReference>
<keyword evidence="3" id="KW-1185">Reference proteome</keyword>
<name>A0A544STA6_9BACI</name>
<proteinExistence type="inferred from homology"/>
<dbReference type="InterPro" id="IPR036291">
    <property type="entry name" value="NAD(P)-bd_dom_sf"/>
</dbReference>
<dbReference type="PRINTS" id="PR00081">
    <property type="entry name" value="GDHRDH"/>
</dbReference>
<evidence type="ECO:0000313" key="2">
    <source>
        <dbReference type="EMBL" id="TQR08461.1"/>
    </source>
</evidence>
<reference evidence="2 3" key="1">
    <citation type="submission" date="2019-05" db="EMBL/GenBank/DDBJ databases">
        <title>Psychrobacillus vulpis sp. nov., a new species isolated from feces of a red fox that inhabits in The Tablas de Daimiel Natural Park, Albacete, Spain.</title>
        <authorList>
            <person name="Rodriguez M."/>
            <person name="Reina J.C."/>
            <person name="Bejar V."/>
            <person name="Llamas I."/>
        </authorList>
    </citation>
    <scope>NUCLEOTIDE SEQUENCE [LARGE SCALE GENOMIC DNA]</scope>
    <source>
        <strain evidence="2 3">NEAU-3TGS17</strain>
    </source>
</reference>
<evidence type="ECO:0000256" key="1">
    <source>
        <dbReference type="ARBA" id="ARBA00006484"/>
    </source>
</evidence>